<dbReference type="Gene3D" id="3.40.30.10">
    <property type="entry name" value="Glutaredoxin"/>
    <property type="match status" value="1"/>
</dbReference>
<proteinExistence type="predicted"/>
<dbReference type="PROSITE" id="PS50404">
    <property type="entry name" value="GST_NTER"/>
    <property type="match status" value="1"/>
</dbReference>
<gene>
    <name evidence="2" type="primary">gst</name>
    <name evidence="2" type="ORF">STA1M1_22900</name>
</gene>
<dbReference type="InterPro" id="IPR036249">
    <property type="entry name" value="Thioredoxin-like_sf"/>
</dbReference>
<evidence type="ECO:0000259" key="1">
    <source>
        <dbReference type="PROSITE" id="PS50404"/>
    </source>
</evidence>
<keyword evidence="3" id="KW-1185">Reference proteome</keyword>
<dbReference type="InterPro" id="IPR036282">
    <property type="entry name" value="Glutathione-S-Trfase_C_sf"/>
</dbReference>
<dbReference type="PANTHER" id="PTHR11571:SF263">
    <property type="entry name" value="GLUTATHIONE S-TRANSFERASE"/>
    <property type="match status" value="1"/>
</dbReference>
<dbReference type="InterPro" id="IPR050213">
    <property type="entry name" value="GST_superfamily"/>
</dbReference>
<dbReference type="PANTHER" id="PTHR11571">
    <property type="entry name" value="GLUTATHIONE S-TRANSFERASE"/>
    <property type="match status" value="1"/>
</dbReference>
<reference evidence="2" key="1">
    <citation type="journal article" date="2023" name="Int. J. Syst. Evol. Microbiol.">
        <title>Sinisalibacter aestuarii sp. nov., isolated from estuarine sediment of the Arakawa River.</title>
        <authorList>
            <person name="Arafat S.T."/>
            <person name="Hirano S."/>
            <person name="Sato A."/>
            <person name="Takeuchi K."/>
            <person name="Yasuda T."/>
            <person name="Terahara T."/>
            <person name="Hamada M."/>
            <person name="Kobayashi T."/>
        </authorList>
    </citation>
    <scope>NUCLEOTIDE SEQUENCE</scope>
    <source>
        <strain evidence="2">B-399</strain>
    </source>
</reference>
<dbReference type="Pfam" id="PF22119">
    <property type="entry name" value="GST_C_8"/>
    <property type="match status" value="1"/>
</dbReference>
<dbReference type="SUPFAM" id="SSF52833">
    <property type="entry name" value="Thioredoxin-like"/>
    <property type="match status" value="1"/>
</dbReference>
<dbReference type="InterPro" id="IPR004045">
    <property type="entry name" value="Glutathione_S-Trfase_N"/>
</dbReference>
<dbReference type="SUPFAM" id="SSF47616">
    <property type="entry name" value="GST C-terminal domain-like"/>
    <property type="match status" value="1"/>
</dbReference>
<dbReference type="RefSeq" id="WP_281842461.1">
    <property type="nucleotide sequence ID" value="NZ_BROH01000006.1"/>
</dbReference>
<dbReference type="InterPro" id="IPR054761">
    <property type="entry name" value="GST_C_proteobact"/>
</dbReference>
<comment type="caution">
    <text evidence="2">The sequence shown here is derived from an EMBL/GenBank/DDBJ whole genome shotgun (WGS) entry which is preliminary data.</text>
</comment>
<evidence type="ECO:0000313" key="2">
    <source>
        <dbReference type="EMBL" id="GKY88421.1"/>
    </source>
</evidence>
<sequence>MTDYTLYYWPIPFRGHFVRYVLAHAGARWDEPGFDAVVSLKNEAVADQAYPFMAPPLLVDHEAGRRLSQLPAILMYLGRKHRLVADEDETLRIVLDAMDVLTEITRWHGAQMWDRAAWATFAGARLPRWMQIHERIGRDHGLTAEAGFALGTEAPGLADLVLAALWHTMVDRLPGLRPLLHEHAPAIEGLADRIAAGPGVAGVIAAWKDRGPLYCAGEIEASILDMLAG</sequence>
<dbReference type="Gene3D" id="1.20.1050.10">
    <property type="match status" value="1"/>
</dbReference>
<protein>
    <submittedName>
        <fullName evidence="2">Glutathione S-transferase</fullName>
    </submittedName>
</protein>
<dbReference type="Proteomes" id="UP001144205">
    <property type="component" value="Unassembled WGS sequence"/>
</dbReference>
<accession>A0ABQ5LW04</accession>
<evidence type="ECO:0000313" key="3">
    <source>
        <dbReference type="Proteomes" id="UP001144205"/>
    </source>
</evidence>
<organism evidence="2 3">
    <name type="scientific">Sinisalibacter aestuarii</name>
    <dbReference type="NCBI Taxonomy" id="2949426"/>
    <lineage>
        <taxon>Bacteria</taxon>
        <taxon>Pseudomonadati</taxon>
        <taxon>Pseudomonadota</taxon>
        <taxon>Alphaproteobacteria</taxon>
        <taxon>Rhodobacterales</taxon>
        <taxon>Roseobacteraceae</taxon>
        <taxon>Sinisalibacter</taxon>
    </lineage>
</organism>
<name>A0ABQ5LW04_9RHOB</name>
<dbReference type="EMBL" id="BROH01000006">
    <property type="protein sequence ID" value="GKY88421.1"/>
    <property type="molecule type" value="Genomic_DNA"/>
</dbReference>
<feature type="domain" description="GST N-terminal" evidence="1">
    <location>
        <begin position="2"/>
        <end position="85"/>
    </location>
</feature>